<gene>
    <name evidence="3" type="ORF">DFH08DRAFT_820718</name>
</gene>
<dbReference type="EMBL" id="JARIHO010000063">
    <property type="protein sequence ID" value="KAJ7315118.1"/>
    <property type="molecule type" value="Genomic_DNA"/>
</dbReference>
<dbReference type="InterPro" id="IPR001841">
    <property type="entry name" value="Znf_RING"/>
</dbReference>
<dbReference type="AlphaFoldDB" id="A0AAD6ZBF6"/>
<organism evidence="3 4">
    <name type="scientific">Mycena albidolilacea</name>
    <dbReference type="NCBI Taxonomy" id="1033008"/>
    <lineage>
        <taxon>Eukaryota</taxon>
        <taxon>Fungi</taxon>
        <taxon>Dikarya</taxon>
        <taxon>Basidiomycota</taxon>
        <taxon>Agaricomycotina</taxon>
        <taxon>Agaricomycetes</taxon>
        <taxon>Agaricomycetidae</taxon>
        <taxon>Agaricales</taxon>
        <taxon>Marasmiineae</taxon>
        <taxon>Mycenaceae</taxon>
        <taxon>Mycena</taxon>
    </lineage>
</organism>
<proteinExistence type="predicted"/>
<dbReference type="SUPFAM" id="SSF57850">
    <property type="entry name" value="RING/U-box"/>
    <property type="match status" value="1"/>
</dbReference>
<name>A0AAD6ZBF6_9AGAR</name>
<dbReference type="Gene3D" id="3.30.40.10">
    <property type="entry name" value="Zinc/RING finger domain, C3HC4 (zinc finger)"/>
    <property type="match status" value="1"/>
</dbReference>
<reference evidence="3" key="1">
    <citation type="submission" date="2023-03" db="EMBL/GenBank/DDBJ databases">
        <title>Massive genome expansion in bonnet fungi (Mycena s.s.) driven by repeated elements and novel gene families across ecological guilds.</title>
        <authorList>
            <consortium name="Lawrence Berkeley National Laboratory"/>
            <person name="Harder C.B."/>
            <person name="Miyauchi S."/>
            <person name="Viragh M."/>
            <person name="Kuo A."/>
            <person name="Thoen E."/>
            <person name="Andreopoulos B."/>
            <person name="Lu D."/>
            <person name="Skrede I."/>
            <person name="Drula E."/>
            <person name="Henrissat B."/>
            <person name="Morin E."/>
            <person name="Kohler A."/>
            <person name="Barry K."/>
            <person name="LaButti K."/>
            <person name="Morin E."/>
            <person name="Salamov A."/>
            <person name="Lipzen A."/>
            <person name="Mereny Z."/>
            <person name="Hegedus B."/>
            <person name="Baldrian P."/>
            <person name="Stursova M."/>
            <person name="Weitz H."/>
            <person name="Taylor A."/>
            <person name="Grigoriev I.V."/>
            <person name="Nagy L.G."/>
            <person name="Martin F."/>
            <person name="Kauserud H."/>
        </authorList>
    </citation>
    <scope>NUCLEOTIDE SEQUENCE</scope>
    <source>
        <strain evidence="3">CBHHK002</strain>
    </source>
</reference>
<dbReference type="GO" id="GO:0008270">
    <property type="term" value="F:zinc ion binding"/>
    <property type="evidence" value="ECO:0007669"/>
    <property type="project" value="UniProtKB-KW"/>
</dbReference>
<evidence type="ECO:0000313" key="4">
    <source>
        <dbReference type="Proteomes" id="UP001218218"/>
    </source>
</evidence>
<keyword evidence="1" id="KW-0863">Zinc-finger</keyword>
<dbReference type="PROSITE" id="PS50089">
    <property type="entry name" value="ZF_RING_2"/>
    <property type="match status" value="1"/>
</dbReference>
<keyword evidence="4" id="KW-1185">Reference proteome</keyword>
<accession>A0AAD6ZBF6</accession>
<dbReference type="InterPro" id="IPR013083">
    <property type="entry name" value="Znf_RING/FYVE/PHD"/>
</dbReference>
<sequence length="925" mass="105796">MSYAMGDPEQRAIAMDRRAAGIQPTMGPRHAVNQRTTDCRRAVRILFLTAIEGDASTESVVWVDIGQYSMFESSINAFGRDPQGIITAPACGCNGMWVPCNGVRYHIFRKVQRHVDPTVKVWKIKTAPHASVGESSGSPSRVTGLQRVFLIDIRCLNIQYTHRALVQTEGNNQSKICTRTPCSLSVSERATAVDPDPTWKITKRLDGVIPKERLLRREWRRNPWNWIFELPPCSSMLDADLGLMIKEFSRVFGKSHRNQEIILVRSRFGEQARADAEVPFVATGPSAWDRKRAKEEAELRAKLPTSGKWFLCLFFSCCECCRRDRRTLPTNDGATEGHVRTGPLVFKNPLSEIIRDMPGFHTDQERRAHVRLVLRQRDEMVWVAGYDRMTTQISLLDQLILRGQSEDERARQILRRKRKEAQDRVSYAKWQLTHPTPPPKIRIVHRHGRRAARPVPLEPDDLYLNDARPDDIWWPPLEHTCGLCLNAKSHPVKLACGHSACFVCVRLRLETHWGCEQCGKLITRRPILHLEEAAAIERRFPGWDQSIIAYGWDGLSWPHAQAYSYGVPEACPVDAEAIVAGRMTQDHQSSIVISDQLKLISIPIPLLALMCSVIGHPQLYESIAIHYRRTRRLFQTIAGNPLVGSWVKKLHLGGNPPRSKARNFEAVAKNLVNLRSLHLESDVYIAGLLVSFTGRLLDFVYWPTVYEDVVEFLLRQPDIERAYFKDLNLDWCRPAFLPHLRRVQVPPQDLAVLVASRPIKEVYFLYEQQDYNHRPVVPFDFVRLSTAHVYRMWLQVSQLVSATPDPKDLTTLLPWVQQLVITQDLTWGTPQNPAIDFNGLVDKMVECVSWICKLHHLVIVCTYGAEQAHAIRDRVFAICSHPLQQLIIGTRTEVLMWPNVLDNIEYTISPRWLHVGQPGLLYHEH</sequence>
<keyword evidence="1" id="KW-0479">Metal-binding</keyword>
<evidence type="ECO:0000256" key="1">
    <source>
        <dbReference type="PROSITE-ProRule" id="PRU00175"/>
    </source>
</evidence>
<feature type="domain" description="RING-type" evidence="2">
    <location>
        <begin position="481"/>
        <end position="518"/>
    </location>
</feature>
<dbReference type="Proteomes" id="UP001218218">
    <property type="component" value="Unassembled WGS sequence"/>
</dbReference>
<evidence type="ECO:0000259" key="2">
    <source>
        <dbReference type="PROSITE" id="PS50089"/>
    </source>
</evidence>
<evidence type="ECO:0000313" key="3">
    <source>
        <dbReference type="EMBL" id="KAJ7315118.1"/>
    </source>
</evidence>
<comment type="caution">
    <text evidence="3">The sequence shown here is derived from an EMBL/GenBank/DDBJ whole genome shotgun (WGS) entry which is preliminary data.</text>
</comment>
<protein>
    <recommendedName>
        <fullName evidence="2">RING-type domain-containing protein</fullName>
    </recommendedName>
</protein>
<keyword evidence="1" id="KW-0862">Zinc</keyword>